<sequence length="464" mass="50544">MNSSPLTPLTSSSWSSVGHASAPARSVQKRSPLSTISRRARSAPDGSPTPAGGPVTPAWVIHTLRDLKIALKAEHSLVSYEAYPISRLIPVPLPCNSKQVPVPLVDLPQYAGTHHFLEDLHCFCSVKDGVNHPVRIFIPVGGEHAGDVCIGCRHWRPADRWNGCSFFVNISRLPNVVQGCHDHQEFPRNLPLESYMQAPPSNQQMLYNNPLRVMSPQPPISPLRLGAPTQKGLSSRIPASDIFGPFILEPQVPKFKQAAPPVCDILMPGLVTDAARLYTPTPVEFVTKNIEDLPPMDVHVNTDNILQLWNPQGPGLGYWELMCNLGQCVACGGLYGISLLRDGGGGPLHNCTGRHHCPVSGSLSPPSYTHSSPPPLFTEIDGILVEDGLSPPGQPLSAQAGPSRLPATPGPARPRRRYHRHPIYQDTAFPPSPRRSHPARVPNMMRHYNAHTSCQSSIIDLTKD</sequence>
<dbReference type="Proteomes" id="UP001497453">
    <property type="component" value="Chromosome 8"/>
</dbReference>
<feature type="compositionally biased region" description="Low complexity" evidence="1">
    <location>
        <begin position="1"/>
        <end position="16"/>
    </location>
</feature>
<evidence type="ECO:0000256" key="1">
    <source>
        <dbReference type="SAM" id="MobiDB-lite"/>
    </source>
</evidence>
<evidence type="ECO:0000313" key="3">
    <source>
        <dbReference type="Proteomes" id="UP001497453"/>
    </source>
</evidence>
<proteinExistence type="predicted"/>
<name>A0ABP1E7Q4_9APHY</name>
<gene>
    <name evidence="2" type="ORF">GFSPODELE1_LOCUS10318</name>
</gene>
<evidence type="ECO:0000313" key="2">
    <source>
        <dbReference type="EMBL" id="CAL1715612.1"/>
    </source>
</evidence>
<protein>
    <submittedName>
        <fullName evidence="2">Uncharacterized protein</fullName>
    </submittedName>
</protein>
<feature type="region of interest" description="Disordered" evidence="1">
    <location>
        <begin position="1"/>
        <end position="55"/>
    </location>
</feature>
<accession>A0ABP1E7Q4</accession>
<feature type="compositionally biased region" description="Basic residues" evidence="1">
    <location>
        <begin position="413"/>
        <end position="422"/>
    </location>
</feature>
<feature type="region of interest" description="Disordered" evidence="1">
    <location>
        <begin position="388"/>
        <end position="440"/>
    </location>
</feature>
<keyword evidence="3" id="KW-1185">Reference proteome</keyword>
<organism evidence="2 3">
    <name type="scientific">Somion occarium</name>
    <dbReference type="NCBI Taxonomy" id="3059160"/>
    <lineage>
        <taxon>Eukaryota</taxon>
        <taxon>Fungi</taxon>
        <taxon>Dikarya</taxon>
        <taxon>Basidiomycota</taxon>
        <taxon>Agaricomycotina</taxon>
        <taxon>Agaricomycetes</taxon>
        <taxon>Polyporales</taxon>
        <taxon>Cerrenaceae</taxon>
        <taxon>Somion</taxon>
    </lineage>
</organism>
<reference evidence="3" key="1">
    <citation type="submission" date="2024-04" db="EMBL/GenBank/DDBJ databases">
        <authorList>
            <person name="Shaw F."/>
            <person name="Minotto A."/>
        </authorList>
    </citation>
    <scope>NUCLEOTIDE SEQUENCE [LARGE SCALE GENOMIC DNA]</scope>
</reference>
<dbReference type="EMBL" id="OZ037951">
    <property type="protein sequence ID" value="CAL1715612.1"/>
    <property type="molecule type" value="Genomic_DNA"/>
</dbReference>